<dbReference type="GO" id="GO:0022857">
    <property type="term" value="F:transmembrane transporter activity"/>
    <property type="evidence" value="ECO:0007669"/>
    <property type="project" value="InterPro"/>
</dbReference>
<dbReference type="OrthoDB" id="9762947at2"/>
<reference evidence="9" key="1">
    <citation type="submission" date="2018-12" db="EMBL/GenBank/DDBJ databases">
        <title>A new species of lactobacillus.</title>
        <authorList>
            <person name="Jian Y."/>
            <person name="Xin L."/>
            <person name="Hong Z.J."/>
            <person name="Ming L.Z."/>
            <person name="Hong X.Z."/>
        </authorList>
    </citation>
    <scope>NUCLEOTIDE SEQUENCE [LARGE SCALE GENOMIC DNA]</scope>
    <source>
        <strain evidence="9">HSLZ-75</strain>
    </source>
</reference>
<feature type="transmembrane region" description="Helical" evidence="6">
    <location>
        <begin position="392"/>
        <end position="411"/>
    </location>
</feature>
<feature type="transmembrane region" description="Helical" evidence="6">
    <location>
        <begin position="85"/>
        <end position="107"/>
    </location>
</feature>
<dbReference type="InterPro" id="IPR050367">
    <property type="entry name" value="APC_superfamily"/>
</dbReference>
<keyword evidence="3 6" id="KW-0812">Transmembrane</keyword>
<accession>A0A4P6ZKI1</accession>
<organism evidence="8 9">
    <name type="scientific">Acetilactobacillus jinshanensis</name>
    <dbReference type="NCBI Taxonomy" id="1720083"/>
    <lineage>
        <taxon>Bacteria</taxon>
        <taxon>Bacillati</taxon>
        <taxon>Bacillota</taxon>
        <taxon>Bacilli</taxon>
        <taxon>Lactobacillales</taxon>
        <taxon>Lactobacillaceae</taxon>
        <taxon>Acetilactobacillus</taxon>
    </lineage>
</organism>
<name>A0A4P6ZKI1_9LACO</name>
<keyword evidence="7" id="KW-0732">Signal</keyword>
<keyword evidence="5 6" id="KW-0472">Membrane</keyword>
<evidence type="ECO:0000256" key="3">
    <source>
        <dbReference type="ARBA" id="ARBA00022692"/>
    </source>
</evidence>
<dbReference type="KEGG" id="lji:ELX58_02440"/>
<dbReference type="PANTHER" id="PTHR42770">
    <property type="entry name" value="AMINO ACID TRANSPORTER-RELATED"/>
    <property type="match status" value="1"/>
</dbReference>
<dbReference type="InterPro" id="IPR002293">
    <property type="entry name" value="AA/rel_permease1"/>
</dbReference>
<feature type="transmembrane region" description="Helical" evidence="6">
    <location>
        <begin position="151"/>
        <end position="171"/>
    </location>
</feature>
<gene>
    <name evidence="8" type="ORF">ELX58_02440</name>
</gene>
<feature type="transmembrane region" description="Helical" evidence="6">
    <location>
        <begin position="330"/>
        <end position="352"/>
    </location>
</feature>
<evidence type="ECO:0000256" key="2">
    <source>
        <dbReference type="ARBA" id="ARBA00022475"/>
    </source>
</evidence>
<feature type="transmembrane region" description="Helical" evidence="6">
    <location>
        <begin position="423"/>
        <end position="441"/>
    </location>
</feature>
<proteinExistence type="predicted"/>
<evidence type="ECO:0000256" key="6">
    <source>
        <dbReference type="SAM" id="Phobius"/>
    </source>
</evidence>
<keyword evidence="4 6" id="KW-1133">Transmembrane helix</keyword>
<evidence type="ECO:0000313" key="9">
    <source>
        <dbReference type="Proteomes" id="UP000294321"/>
    </source>
</evidence>
<evidence type="ECO:0000256" key="7">
    <source>
        <dbReference type="SAM" id="SignalP"/>
    </source>
</evidence>
<evidence type="ECO:0000256" key="5">
    <source>
        <dbReference type="ARBA" id="ARBA00023136"/>
    </source>
</evidence>
<sequence length="447" mass="48744">MHNDRKKLTLLGLFALAISGMAPTDSLAYTTAATTKFAGYNIPVSFLLGGLGILCVAVCFAAMAKYIAGAGSVYAYNRKAFGEKGGFITGWILILAYVAIMPAHAGLVGNFANVFLKHFGLHISNRILPFILILIIWIILSLGIRFTSKIALVTELVSLLILLILSVTIFVKVSAAGNLTLKPFMPKHNNWSGIGQGTVFAVLSYSGFEEICSVSEKSNVPKKTIPKALLWTVVLAPIFFVFVTFIQVNGFGLGNMSEFANSASPLDALSVKYLGQPMAMVMDFAILLSAFSAFLGCGNACAYMLYAYSEQHYLPHQLSKLSHKFNGPENAFTFTAILTAVIYAIFGLPYGYRTVYINASTLGTLGMLITYIMICIGCSTFFAKNKKYSHSAFHMIIGILGALILVFPFISNVYPIPKFPANLYPYLIVAWIIIGFVMQHHSQKAIR</sequence>
<dbReference type="RefSeq" id="WP_133441584.1">
    <property type="nucleotide sequence ID" value="NZ_CP034726.1"/>
</dbReference>
<dbReference type="PANTHER" id="PTHR42770:SF11">
    <property type="entry name" value="INNER MEMBRANE TRANSPORT PROTEIN YBAT"/>
    <property type="match status" value="1"/>
</dbReference>
<dbReference type="Gene3D" id="1.20.1740.10">
    <property type="entry name" value="Amino acid/polyamine transporter I"/>
    <property type="match status" value="1"/>
</dbReference>
<feature type="signal peptide" evidence="7">
    <location>
        <begin position="1"/>
        <end position="28"/>
    </location>
</feature>
<feature type="transmembrane region" description="Helical" evidence="6">
    <location>
        <begin position="284"/>
        <end position="309"/>
    </location>
</feature>
<evidence type="ECO:0000313" key="8">
    <source>
        <dbReference type="EMBL" id="QBP18027.1"/>
    </source>
</evidence>
<protein>
    <submittedName>
        <fullName evidence="8">APC family permease</fullName>
    </submittedName>
</protein>
<dbReference type="EMBL" id="CP034726">
    <property type="protein sequence ID" value="QBP18027.1"/>
    <property type="molecule type" value="Genomic_DNA"/>
</dbReference>
<dbReference type="GO" id="GO:0005886">
    <property type="term" value="C:plasma membrane"/>
    <property type="evidence" value="ECO:0007669"/>
    <property type="project" value="UniProtKB-SubCell"/>
</dbReference>
<feature type="transmembrane region" description="Helical" evidence="6">
    <location>
        <begin position="44"/>
        <end position="64"/>
    </location>
</feature>
<keyword evidence="2" id="KW-1003">Cell membrane</keyword>
<feature type="chain" id="PRO_5020753696" evidence="7">
    <location>
        <begin position="29"/>
        <end position="447"/>
    </location>
</feature>
<evidence type="ECO:0000256" key="4">
    <source>
        <dbReference type="ARBA" id="ARBA00022989"/>
    </source>
</evidence>
<dbReference type="Pfam" id="PF13520">
    <property type="entry name" value="AA_permease_2"/>
    <property type="match status" value="1"/>
</dbReference>
<feature type="transmembrane region" description="Helical" evidence="6">
    <location>
        <begin position="127"/>
        <end position="144"/>
    </location>
</feature>
<evidence type="ECO:0000256" key="1">
    <source>
        <dbReference type="ARBA" id="ARBA00004651"/>
    </source>
</evidence>
<dbReference type="PIRSF" id="PIRSF006060">
    <property type="entry name" value="AA_transporter"/>
    <property type="match status" value="1"/>
</dbReference>
<comment type="subcellular location">
    <subcellularLocation>
        <location evidence="1">Cell membrane</location>
        <topology evidence="1">Multi-pass membrane protein</topology>
    </subcellularLocation>
</comment>
<dbReference type="Proteomes" id="UP000294321">
    <property type="component" value="Chromosome"/>
</dbReference>
<dbReference type="AlphaFoldDB" id="A0A4P6ZKI1"/>
<feature type="transmembrane region" description="Helical" evidence="6">
    <location>
        <begin position="364"/>
        <end position="383"/>
    </location>
</feature>
<keyword evidence="9" id="KW-1185">Reference proteome</keyword>
<feature type="transmembrane region" description="Helical" evidence="6">
    <location>
        <begin position="228"/>
        <end position="248"/>
    </location>
</feature>